<dbReference type="Proteomes" id="UP001054945">
    <property type="component" value="Unassembled WGS sequence"/>
</dbReference>
<organism evidence="1 2">
    <name type="scientific">Caerostris extrusa</name>
    <name type="common">Bark spider</name>
    <name type="synonym">Caerostris bankana</name>
    <dbReference type="NCBI Taxonomy" id="172846"/>
    <lineage>
        <taxon>Eukaryota</taxon>
        <taxon>Metazoa</taxon>
        <taxon>Ecdysozoa</taxon>
        <taxon>Arthropoda</taxon>
        <taxon>Chelicerata</taxon>
        <taxon>Arachnida</taxon>
        <taxon>Araneae</taxon>
        <taxon>Araneomorphae</taxon>
        <taxon>Entelegynae</taxon>
        <taxon>Araneoidea</taxon>
        <taxon>Araneidae</taxon>
        <taxon>Caerostris</taxon>
    </lineage>
</organism>
<protein>
    <submittedName>
        <fullName evidence="1">Uncharacterized protein</fullName>
    </submittedName>
</protein>
<evidence type="ECO:0000313" key="2">
    <source>
        <dbReference type="Proteomes" id="UP001054945"/>
    </source>
</evidence>
<accession>A0AAV4V3W5</accession>
<sequence>MQLFTIAHPSAKIFEGTHIKKRSNITLSTGRPHIKGKDRRFSLKTQSSRDTSQSRVIRGDFNHHAVITARPTRSVCLFAVDCSKTWGTGVCVREGEVTGWGCSREKHRLNVGQTRLGPQYQFV</sequence>
<comment type="caution">
    <text evidence="1">The sequence shown here is derived from an EMBL/GenBank/DDBJ whole genome shotgun (WGS) entry which is preliminary data.</text>
</comment>
<keyword evidence="2" id="KW-1185">Reference proteome</keyword>
<dbReference type="EMBL" id="BPLR01013940">
    <property type="protein sequence ID" value="GIY64907.1"/>
    <property type="molecule type" value="Genomic_DNA"/>
</dbReference>
<reference evidence="1 2" key="1">
    <citation type="submission" date="2021-06" db="EMBL/GenBank/DDBJ databases">
        <title>Caerostris extrusa draft genome.</title>
        <authorList>
            <person name="Kono N."/>
            <person name="Arakawa K."/>
        </authorList>
    </citation>
    <scope>NUCLEOTIDE SEQUENCE [LARGE SCALE GENOMIC DNA]</scope>
</reference>
<name>A0AAV4V3W5_CAEEX</name>
<gene>
    <name evidence="1" type="ORF">CEXT_778591</name>
</gene>
<evidence type="ECO:0000313" key="1">
    <source>
        <dbReference type="EMBL" id="GIY64907.1"/>
    </source>
</evidence>
<proteinExistence type="predicted"/>
<dbReference type="AlphaFoldDB" id="A0AAV4V3W5"/>